<evidence type="ECO:0000256" key="4">
    <source>
        <dbReference type="PIRSR" id="PIRSR606710-1"/>
    </source>
</evidence>
<comment type="similarity">
    <text evidence="1 6">Belongs to the glycosyl hydrolase 43 family.</text>
</comment>
<dbReference type="HOGENOM" id="CLU_009397_8_0_1"/>
<dbReference type="Proteomes" id="UP000027920">
    <property type="component" value="Unassembled WGS sequence"/>
</dbReference>
<dbReference type="EMBL" id="AMGV01000002">
    <property type="protein sequence ID" value="KEF61623.1"/>
    <property type="molecule type" value="Genomic_DNA"/>
</dbReference>
<sequence length="383" mass="40420">MVAIPSYLLASSTISSLGSIVARHPLPAPAPAPAPEPEPSSAAESSKSAFGSVVGPLISSNFADPAIIHVDGTSYAFATNNRGIGADLIHVQVATSMDNQTWTLLEHHDALPQVGAWETGVRVWAPDVVQVDDGSFVLYYTDEVATSRAHHCIGAATSQSILGPYKPLDSPFACPDVHTRGGAIDPDGFQDPSTNKRYVLYKTDGNSLGHGGSCGNTVAPIMPTPIMLQEVSAHDGISPVGAPVQILDRDVHDGPLIEAPSMHRSAEGVYFLFYSSNCFTTPLYDVAYATATEIHGPYTRSNRPLLASSDANLVGPGGLDIIRDGDMVVFHGHLTANNDPTMKHKAETIAHDTNTPVANVKLPLVRGLWTAKATFSGVEISLA</sequence>
<evidence type="ECO:0000256" key="6">
    <source>
        <dbReference type="RuleBase" id="RU361187"/>
    </source>
</evidence>
<dbReference type="AlphaFoldDB" id="A0A072PQK1"/>
<dbReference type="InterPro" id="IPR006710">
    <property type="entry name" value="Glyco_hydro_43"/>
</dbReference>
<reference evidence="7 8" key="1">
    <citation type="submission" date="2013-03" db="EMBL/GenBank/DDBJ databases">
        <title>The Genome Sequence of Exophiala aquamarina CBS 119918.</title>
        <authorList>
            <consortium name="The Broad Institute Genomics Platform"/>
            <person name="Cuomo C."/>
            <person name="de Hoog S."/>
            <person name="Gorbushina A."/>
            <person name="Walker B."/>
            <person name="Young S.K."/>
            <person name="Zeng Q."/>
            <person name="Gargeya S."/>
            <person name="Fitzgerald M."/>
            <person name="Haas B."/>
            <person name="Abouelleil A."/>
            <person name="Allen A.W."/>
            <person name="Alvarado L."/>
            <person name="Arachchi H.M."/>
            <person name="Berlin A.M."/>
            <person name="Chapman S.B."/>
            <person name="Gainer-Dewar J."/>
            <person name="Goldberg J."/>
            <person name="Griggs A."/>
            <person name="Gujja S."/>
            <person name="Hansen M."/>
            <person name="Howarth C."/>
            <person name="Imamovic A."/>
            <person name="Ireland A."/>
            <person name="Larimer J."/>
            <person name="McCowan C."/>
            <person name="Murphy C."/>
            <person name="Pearson M."/>
            <person name="Poon T.W."/>
            <person name="Priest M."/>
            <person name="Roberts A."/>
            <person name="Saif S."/>
            <person name="Shea T."/>
            <person name="Sisk P."/>
            <person name="Sykes S."/>
            <person name="Wortman J."/>
            <person name="Nusbaum C."/>
            <person name="Birren B."/>
        </authorList>
    </citation>
    <scope>NUCLEOTIDE SEQUENCE [LARGE SCALE GENOMIC DNA]</scope>
    <source>
        <strain evidence="7 8">CBS 119918</strain>
    </source>
</reference>
<evidence type="ECO:0000313" key="8">
    <source>
        <dbReference type="Proteomes" id="UP000027920"/>
    </source>
</evidence>
<keyword evidence="8" id="KW-1185">Reference proteome</keyword>
<gene>
    <name evidence="7" type="ORF">A1O9_03191</name>
</gene>
<name>A0A072PQK1_9EURO</name>
<protein>
    <recommendedName>
        <fullName evidence="9">Glycoside hydrolase family 43 protein</fullName>
    </recommendedName>
</protein>
<feature type="active site" description="Proton acceptor" evidence="4">
    <location>
        <position position="64"/>
    </location>
</feature>
<comment type="caution">
    <text evidence="7">The sequence shown here is derived from an EMBL/GenBank/DDBJ whole genome shotgun (WGS) entry which is preliminary data.</text>
</comment>
<dbReference type="Gene3D" id="2.115.10.20">
    <property type="entry name" value="Glycosyl hydrolase domain, family 43"/>
    <property type="match status" value="1"/>
</dbReference>
<keyword evidence="2 6" id="KW-0378">Hydrolase</keyword>
<organism evidence="7 8">
    <name type="scientific">Exophiala aquamarina CBS 119918</name>
    <dbReference type="NCBI Taxonomy" id="1182545"/>
    <lineage>
        <taxon>Eukaryota</taxon>
        <taxon>Fungi</taxon>
        <taxon>Dikarya</taxon>
        <taxon>Ascomycota</taxon>
        <taxon>Pezizomycotina</taxon>
        <taxon>Eurotiomycetes</taxon>
        <taxon>Chaetothyriomycetidae</taxon>
        <taxon>Chaetothyriales</taxon>
        <taxon>Herpotrichiellaceae</taxon>
        <taxon>Exophiala</taxon>
    </lineage>
</organism>
<dbReference type="SUPFAM" id="SSF75005">
    <property type="entry name" value="Arabinanase/levansucrase/invertase"/>
    <property type="match status" value="1"/>
</dbReference>
<dbReference type="STRING" id="1182545.A0A072PQK1"/>
<dbReference type="GeneID" id="25278129"/>
<accession>A0A072PQK1</accession>
<dbReference type="PANTHER" id="PTHR42812">
    <property type="entry name" value="BETA-XYLOSIDASE"/>
    <property type="match status" value="1"/>
</dbReference>
<keyword evidence="3 6" id="KW-0326">Glycosidase</keyword>
<feature type="site" description="Important for catalytic activity, responsible for pKa modulation of the active site Glu and correct orientation of both the proton donor and substrate" evidence="5">
    <location>
        <position position="185"/>
    </location>
</feature>
<dbReference type="InterPro" id="IPR051795">
    <property type="entry name" value="Glycosyl_Hydrlase_43"/>
</dbReference>
<evidence type="ECO:0000256" key="5">
    <source>
        <dbReference type="PIRSR" id="PIRSR606710-2"/>
    </source>
</evidence>
<evidence type="ECO:0000313" key="7">
    <source>
        <dbReference type="EMBL" id="KEF61623.1"/>
    </source>
</evidence>
<evidence type="ECO:0000256" key="2">
    <source>
        <dbReference type="ARBA" id="ARBA00022801"/>
    </source>
</evidence>
<dbReference type="PANTHER" id="PTHR42812:SF5">
    <property type="entry name" value="ENDO-ARABINASE"/>
    <property type="match status" value="1"/>
</dbReference>
<dbReference type="InterPro" id="IPR023296">
    <property type="entry name" value="Glyco_hydro_beta-prop_sf"/>
</dbReference>
<dbReference type="CDD" id="cd08999">
    <property type="entry name" value="GH43_ABN-like"/>
    <property type="match status" value="1"/>
</dbReference>
<proteinExistence type="inferred from homology"/>
<evidence type="ECO:0000256" key="1">
    <source>
        <dbReference type="ARBA" id="ARBA00009865"/>
    </source>
</evidence>
<dbReference type="Pfam" id="PF04616">
    <property type="entry name" value="Glyco_hydro_43"/>
    <property type="match status" value="1"/>
</dbReference>
<dbReference type="RefSeq" id="XP_013264213.1">
    <property type="nucleotide sequence ID" value="XM_013408759.1"/>
</dbReference>
<evidence type="ECO:0008006" key="9">
    <source>
        <dbReference type="Google" id="ProtNLM"/>
    </source>
</evidence>
<feature type="active site" description="Proton donor" evidence="4">
    <location>
        <position position="258"/>
    </location>
</feature>
<dbReference type="VEuPathDB" id="FungiDB:A1O9_03191"/>
<evidence type="ECO:0000256" key="3">
    <source>
        <dbReference type="ARBA" id="ARBA00023295"/>
    </source>
</evidence>
<dbReference type="GO" id="GO:0004553">
    <property type="term" value="F:hydrolase activity, hydrolyzing O-glycosyl compounds"/>
    <property type="evidence" value="ECO:0007669"/>
    <property type="project" value="InterPro"/>
</dbReference>
<dbReference type="GO" id="GO:0005975">
    <property type="term" value="P:carbohydrate metabolic process"/>
    <property type="evidence" value="ECO:0007669"/>
    <property type="project" value="InterPro"/>
</dbReference>
<dbReference type="OrthoDB" id="3879658at2759"/>